<keyword evidence="3" id="KW-0949">S-adenosyl-L-methionine</keyword>
<dbReference type="AlphaFoldDB" id="A0A0C1QUB8"/>
<evidence type="ECO:0000256" key="3">
    <source>
        <dbReference type="ARBA" id="ARBA00022691"/>
    </source>
</evidence>
<organism evidence="6">
    <name type="scientific">Tolypothrix bouteillei VB521301</name>
    <dbReference type="NCBI Taxonomy" id="1479485"/>
    <lineage>
        <taxon>Bacteria</taxon>
        <taxon>Bacillati</taxon>
        <taxon>Cyanobacteriota</taxon>
        <taxon>Cyanophyceae</taxon>
        <taxon>Nostocales</taxon>
        <taxon>Tolypothrichaceae</taxon>
        <taxon>Tolypothrix</taxon>
    </lineage>
</organism>
<dbReference type="EMBL" id="JHEG04000001">
    <property type="protein sequence ID" value="KAF3885245.1"/>
    <property type="molecule type" value="Genomic_DNA"/>
</dbReference>
<comment type="caution">
    <text evidence="6">The sequence shown here is derived from an EMBL/GenBank/DDBJ whole genome shotgun (WGS) entry which is preliminary data.</text>
</comment>
<evidence type="ECO:0000313" key="5">
    <source>
        <dbReference type="EMBL" id="KAF3885245.1"/>
    </source>
</evidence>
<dbReference type="PANTHER" id="PTHR43464">
    <property type="entry name" value="METHYLTRANSFERASE"/>
    <property type="match status" value="1"/>
</dbReference>
<sequence>MSLDSIQDNKAFNDYEAFAEAYVSRTESNAYNAYYERPAMFSLLPDVRYKRVLDAGCAGGVYAEWLVNHGADVVAIDISNKMIDLTRQRLQNRAQVYQADLNQPLTFLRSNSFDIVLSSLTLHYIQDWESVFREFHRILSPKGLLQFSTHHPFMDFLLFEKENYFATELLEDSWEGYGGKPVRVRFYRRPLSAMTAALTKTGFAIEHIIEPHPTEECKRLYPEAYERLTTKPGFLIFRACKQV</sequence>
<dbReference type="InterPro" id="IPR029063">
    <property type="entry name" value="SAM-dependent_MTases_sf"/>
</dbReference>
<dbReference type="PANTHER" id="PTHR43464:SF19">
    <property type="entry name" value="UBIQUINONE BIOSYNTHESIS O-METHYLTRANSFERASE, MITOCHONDRIAL"/>
    <property type="match status" value="1"/>
</dbReference>
<keyword evidence="1 6" id="KW-0489">Methyltransferase</keyword>
<dbReference type="CDD" id="cd02440">
    <property type="entry name" value="AdoMet_MTases"/>
    <property type="match status" value="1"/>
</dbReference>
<dbReference type="RefSeq" id="WP_038090631.1">
    <property type="nucleotide sequence ID" value="NZ_JHEG04000001.1"/>
</dbReference>
<dbReference type="GO" id="GO:0032259">
    <property type="term" value="P:methylation"/>
    <property type="evidence" value="ECO:0007669"/>
    <property type="project" value="UniProtKB-KW"/>
</dbReference>
<dbReference type="Proteomes" id="UP000029738">
    <property type="component" value="Unassembled WGS sequence"/>
</dbReference>
<dbReference type="Gene3D" id="3.40.50.150">
    <property type="entry name" value="Vaccinia Virus protein VP39"/>
    <property type="match status" value="1"/>
</dbReference>
<evidence type="ECO:0000313" key="6">
    <source>
        <dbReference type="EMBL" id="KIE09059.1"/>
    </source>
</evidence>
<evidence type="ECO:0000259" key="4">
    <source>
        <dbReference type="Pfam" id="PF08241"/>
    </source>
</evidence>
<reference evidence="5" key="2">
    <citation type="submission" date="2019-11" db="EMBL/GenBank/DDBJ databases">
        <title>Improved Assembly of Tolypothrix boutellei genome.</title>
        <authorList>
            <person name="Sarangi A.N."/>
            <person name="Mukherjee M."/>
            <person name="Ghosh S."/>
            <person name="Singh D."/>
            <person name="Das A."/>
            <person name="Kant S."/>
            <person name="Prusty A."/>
            <person name="Tripathy S."/>
        </authorList>
    </citation>
    <scope>NUCLEOTIDE SEQUENCE</scope>
    <source>
        <strain evidence="5">VB521301</strain>
    </source>
</reference>
<dbReference type="SUPFAM" id="SSF53335">
    <property type="entry name" value="S-adenosyl-L-methionine-dependent methyltransferases"/>
    <property type="match status" value="1"/>
</dbReference>
<dbReference type="STRING" id="1479485.DA73_0231895"/>
<dbReference type="GO" id="GO:0008757">
    <property type="term" value="F:S-adenosylmethionine-dependent methyltransferase activity"/>
    <property type="evidence" value="ECO:0007669"/>
    <property type="project" value="InterPro"/>
</dbReference>
<feature type="domain" description="Methyltransferase type 11" evidence="4">
    <location>
        <begin position="53"/>
        <end position="145"/>
    </location>
</feature>
<evidence type="ECO:0000313" key="7">
    <source>
        <dbReference type="Proteomes" id="UP000029738"/>
    </source>
</evidence>
<reference evidence="6" key="1">
    <citation type="journal article" date="2015" name="Genome Announc.">
        <title>Draft Genome Sequence of Tolypothrix boutellei Strain VB521301.</title>
        <authorList>
            <person name="Chandrababunaidu M.M."/>
            <person name="Singh D."/>
            <person name="Sen D."/>
            <person name="Bhan S."/>
            <person name="Das S."/>
            <person name="Gupta A."/>
            <person name="Adhikary S.P."/>
            <person name="Tripathy S."/>
        </authorList>
    </citation>
    <scope>NUCLEOTIDE SEQUENCE</scope>
    <source>
        <strain evidence="6">VB521301</strain>
    </source>
</reference>
<name>A0A0C1QUB8_9CYAN</name>
<dbReference type="OrthoDB" id="9791837at2"/>
<dbReference type="InterPro" id="IPR013216">
    <property type="entry name" value="Methyltransf_11"/>
</dbReference>
<evidence type="ECO:0000256" key="2">
    <source>
        <dbReference type="ARBA" id="ARBA00022679"/>
    </source>
</evidence>
<protein>
    <submittedName>
        <fullName evidence="5">Class I SAM-dependent methyltransferase</fullName>
    </submittedName>
    <submittedName>
        <fullName evidence="6">Methyltransferase type 11</fullName>
    </submittedName>
</protein>
<proteinExistence type="predicted"/>
<accession>A0A0C1QUB8</accession>
<keyword evidence="2 6" id="KW-0808">Transferase</keyword>
<dbReference type="Pfam" id="PF08241">
    <property type="entry name" value="Methyltransf_11"/>
    <property type="match status" value="1"/>
</dbReference>
<dbReference type="EMBL" id="JHEG02000058">
    <property type="protein sequence ID" value="KIE09059.1"/>
    <property type="molecule type" value="Genomic_DNA"/>
</dbReference>
<gene>
    <name evidence="6" type="ORF">DA73_0231895</name>
    <name evidence="5" type="ORF">DA73_0400007070</name>
</gene>
<keyword evidence="7" id="KW-1185">Reference proteome</keyword>
<evidence type="ECO:0000256" key="1">
    <source>
        <dbReference type="ARBA" id="ARBA00022603"/>
    </source>
</evidence>